<keyword evidence="1" id="KW-1133">Transmembrane helix</keyword>
<accession>A0A5C6DT80</accession>
<proteinExistence type="predicted"/>
<feature type="transmembrane region" description="Helical" evidence="1">
    <location>
        <begin position="95"/>
        <end position="119"/>
    </location>
</feature>
<name>A0A5C6DT80_9BACT</name>
<reference evidence="2 3" key="1">
    <citation type="submission" date="2019-02" db="EMBL/GenBank/DDBJ databases">
        <title>Deep-cultivation of Planctomycetes and their phenomic and genomic characterization uncovers novel biology.</title>
        <authorList>
            <person name="Wiegand S."/>
            <person name="Jogler M."/>
            <person name="Boedeker C."/>
            <person name="Pinto D."/>
            <person name="Vollmers J."/>
            <person name="Rivas-Marin E."/>
            <person name="Kohn T."/>
            <person name="Peeters S.H."/>
            <person name="Heuer A."/>
            <person name="Rast P."/>
            <person name="Oberbeckmann S."/>
            <person name="Bunk B."/>
            <person name="Jeske O."/>
            <person name="Meyerdierks A."/>
            <person name="Storesund J.E."/>
            <person name="Kallscheuer N."/>
            <person name="Luecker S."/>
            <person name="Lage O.M."/>
            <person name="Pohl T."/>
            <person name="Merkel B.J."/>
            <person name="Hornburger P."/>
            <person name="Mueller R.-W."/>
            <person name="Bruemmer F."/>
            <person name="Labrenz M."/>
            <person name="Spormann A.M."/>
            <person name="Op Den Camp H."/>
            <person name="Overmann J."/>
            <person name="Amann R."/>
            <person name="Jetten M.S.M."/>
            <person name="Mascher T."/>
            <person name="Medema M.H."/>
            <person name="Devos D.P."/>
            <person name="Kaster A.-K."/>
            <person name="Ovreas L."/>
            <person name="Rohde M."/>
            <person name="Galperin M.Y."/>
            <person name="Jogler C."/>
        </authorList>
    </citation>
    <scope>NUCLEOTIDE SEQUENCE [LARGE SCALE GENOMIC DNA]</scope>
    <source>
        <strain evidence="2 3">Q31b</strain>
    </source>
</reference>
<dbReference type="SMART" id="SM00028">
    <property type="entry name" value="TPR"/>
    <property type="match status" value="5"/>
</dbReference>
<comment type="caution">
    <text evidence="2">The sequence shown here is derived from an EMBL/GenBank/DDBJ whole genome shotgun (WGS) entry which is preliminary data.</text>
</comment>
<dbReference type="EMBL" id="SJPY01000005">
    <property type="protein sequence ID" value="TWU39968.1"/>
    <property type="molecule type" value="Genomic_DNA"/>
</dbReference>
<evidence type="ECO:0000313" key="2">
    <source>
        <dbReference type="EMBL" id="TWU39968.1"/>
    </source>
</evidence>
<dbReference type="Gene3D" id="1.10.510.10">
    <property type="entry name" value="Transferase(Phosphotransferase) domain 1"/>
    <property type="match status" value="1"/>
</dbReference>
<dbReference type="InterPro" id="IPR011990">
    <property type="entry name" value="TPR-like_helical_dom_sf"/>
</dbReference>
<keyword evidence="1" id="KW-0472">Membrane</keyword>
<dbReference type="RefSeq" id="WP_146600621.1">
    <property type="nucleotide sequence ID" value="NZ_SJPY01000005.1"/>
</dbReference>
<dbReference type="PANTHER" id="PTHR19959:SF119">
    <property type="entry name" value="FUNGAL LIPASE-LIKE DOMAIN-CONTAINING PROTEIN"/>
    <property type="match status" value="1"/>
</dbReference>
<evidence type="ECO:0000313" key="3">
    <source>
        <dbReference type="Proteomes" id="UP000315471"/>
    </source>
</evidence>
<sequence length="545" mass="59377">MLGLRPAHSGDDTASILQQVNAGGIKPLRQLRRDLPRDLETVIAKAMSAHRDQRYDSASDFADDLRRVLANEPTVARPPTLIDHIVRHAAKHRTAVITTLLVGSLVLAGLAIGTTMLAAEKQVSDTLLIQAQHDRAITREAVDRLGMQISELLADIPAANSVRQRLLSETLDYYKQIAAAEVIDDRDSQQRIDLAVAYGKIGIFQSELGQSADATASLRESERLYGVLAQDSPDDADVHLQWSISQNNLAERLAQVGDLQSAAEWFAKAIATQKRLGNNVELAKTLNNLGGMLSDAGNVSESQQAYERALALIDGGGRGNESVPDAGTRDLVHYEERTLQSTIRSNLAGLLAKHDPHQAATLARQSLQYQLELLAKDPGKPKLATQVMLTLNTLADTQTQIGNHASSVESLRQAVEIGRQLHTRWPDQPSYRRDLAISLNHLGLSLSALGELNQAQSVLQQAAEQGRALLEVYGDSAEVQNMLGGILNNLAFLAGRIGDRHTASLLYEDAIVHQQIAIDLAPKILKYQSSLKTQQTNLKQLRGES</sequence>
<keyword evidence="1" id="KW-0812">Transmembrane</keyword>
<dbReference type="InterPro" id="IPR019734">
    <property type="entry name" value="TPR_rpt"/>
</dbReference>
<gene>
    <name evidence="2" type="ORF">Q31b_32840</name>
</gene>
<dbReference type="OrthoDB" id="6111975at2"/>
<evidence type="ECO:0000256" key="1">
    <source>
        <dbReference type="SAM" id="Phobius"/>
    </source>
</evidence>
<dbReference type="Gene3D" id="1.25.40.10">
    <property type="entry name" value="Tetratricopeptide repeat domain"/>
    <property type="match status" value="2"/>
</dbReference>
<dbReference type="Proteomes" id="UP000315471">
    <property type="component" value="Unassembled WGS sequence"/>
</dbReference>
<keyword evidence="3" id="KW-1185">Reference proteome</keyword>
<protein>
    <submittedName>
        <fullName evidence="2">Tetratricopeptide repeat protein</fullName>
    </submittedName>
</protein>
<dbReference type="PANTHER" id="PTHR19959">
    <property type="entry name" value="KINESIN LIGHT CHAIN"/>
    <property type="match status" value="1"/>
</dbReference>
<dbReference type="AlphaFoldDB" id="A0A5C6DT80"/>
<dbReference type="SUPFAM" id="SSF48452">
    <property type="entry name" value="TPR-like"/>
    <property type="match status" value="1"/>
</dbReference>
<dbReference type="Pfam" id="PF13424">
    <property type="entry name" value="TPR_12"/>
    <property type="match status" value="1"/>
</dbReference>
<organism evidence="2 3">
    <name type="scientific">Novipirellula aureliae</name>
    <dbReference type="NCBI Taxonomy" id="2527966"/>
    <lineage>
        <taxon>Bacteria</taxon>
        <taxon>Pseudomonadati</taxon>
        <taxon>Planctomycetota</taxon>
        <taxon>Planctomycetia</taxon>
        <taxon>Pirellulales</taxon>
        <taxon>Pirellulaceae</taxon>
        <taxon>Novipirellula</taxon>
    </lineage>
</organism>